<dbReference type="GO" id="GO:0050566">
    <property type="term" value="F:asparaginyl-tRNA synthase (glutamine-hydrolyzing) activity"/>
    <property type="evidence" value="ECO:0007669"/>
    <property type="project" value="RHEA"/>
</dbReference>
<evidence type="ECO:0000256" key="1">
    <source>
        <dbReference type="ARBA" id="ARBA00010757"/>
    </source>
</evidence>
<protein>
    <recommendedName>
        <fullName evidence="6">Aspartyl/glutamyl-tRNA(Asn/Gln) amidotransferase subunit C</fullName>
        <shortName evidence="6">Asp/Glu-ADT subunit C</shortName>
        <ecNumber evidence="6">6.3.5.-</ecNumber>
    </recommendedName>
</protein>
<keyword evidence="6" id="KW-0648">Protein biosynthesis</keyword>
<keyword evidence="6" id="KW-0067">ATP-binding</keyword>
<dbReference type="KEGG" id="lmq:LMM7_1844"/>
<evidence type="ECO:0000313" key="8">
    <source>
        <dbReference type="Proteomes" id="UP000000486"/>
    </source>
</evidence>
<evidence type="ECO:0000256" key="6">
    <source>
        <dbReference type="HAMAP-Rule" id="MF_00122"/>
    </source>
</evidence>
<proteinExistence type="inferred from homology"/>
<dbReference type="SMR" id="A0A0E0UX04"/>
<dbReference type="AlphaFoldDB" id="A0A0E0UX04"/>
<evidence type="ECO:0000256" key="4">
    <source>
        <dbReference type="ARBA" id="ARBA00047380"/>
    </source>
</evidence>
<dbReference type="EC" id="6.3.5.-" evidence="6"/>
<sequence>MSNISKETVEKVANLAKLEVSETEATAFAGQLGKIIELVEQLNTLDTTNVEPTSHAIDVSNVLREDVATKGLDRKEVLKNAPDEQDGMFKVPTIMEQ</sequence>
<comment type="catalytic activity">
    <reaction evidence="5 6">
        <text>L-glutamyl-tRNA(Gln) + L-glutamine + ATP + H2O = L-glutaminyl-tRNA(Gln) + L-glutamate + ADP + phosphate + H(+)</text>
        <dbReference type="Rhea" id="RHEA:17521"/>
        <dbReference type="Rhea" id="RHEA-COMP:9681"/>
        <dbReference type="Rhea" id="RHEA-COMP:9684"/>
        <dbReference type="ChEBI" id="CHEBI:15377"/>
        <dbReference type="ChEBI" id="CHEBI:15378"/>
        <dbReference type="ChEBI" id="CHEBI:29985"/>
        <dbReference type="ChEBI" id="CHEBI:30616"/>
        <dbReference type="ChEBI" id="CHEBI:43474"/>
        <dbReference type="ChEBI" id="CHEBI:58359"/>
        <dbReference type="ChEBI" id="CHEBI:78520"/>
        <dbReference type="ChEBI" id="CHEBI:78521"/>
        <dbReference type="ChEBI" id="CHEBI:456216"/>
    </reaction>
</comment>
<comment type="similarity">
    <text evidence="1 6">Belongs to the GatC family.</text>
</comment>
<comment type="catalytic activity">
    <reaction evidence="4 6">
        <text>L-aspartyl-tRNA(Asn) + L-glutamine + ATP + H2O = L-asparaginyl-tRNA(Asn) + L-glutamate + ADP + phosphate + 2 H(+)</text>
        <dbReference type="Rhea" id="RHEA:14513"/>
        <dbReference type="Rhea" id="RHEA-COMP:9674"/>
        <dbReference type="Rhea" id="RHEA-COMP:9677"/>
        <dbReference type="ChEBI" id="CHEBI:15377"/>
        <dbReference type="ChEBI" id="CHEBI:15378"/>
        <dbReference type="ChEBI" id="CHEBI:29985"/>
        <dbReference type="ChEBI" id="CHEBI:30616"/>
        <dbReference type="ChEBI" id="CHEBI:43474"/>
        <dbReference type="ChEBI" id="CHEBI:58359"/>
        <dbReference type="ChEBI" id="CHEBI:78515"/>
        <dbReference type="ChEBI" id="CHEBI:78516"/>
        <dbReference type="ChEBI" id="CHEBI:456216"/>
    </reaction>
</comment>
<dbReference type="GO" id="GO:0016740">
    <property type="term" value="F:transferase activity"/>
    <property type="evidence" value="ECO:0007669"/>
    <property type="project" value="UniProtKB-KW"/>
</dbReference>
<reference evidence="7 8" key="1">
    <citation type="journal article" date="2011" name="J. Bacteriol.">
        <title>Genome sequence of the nonpathogenic Listeria monocytogenes serovar 4a strain M7.</title>
        <authorList>
            <person name="Chen J."/>
            <person name="Xia Y."/>
            <person name="Cheng C."/>
            <person name="Fang C."/>
            <person name="Shan Y."/>
            <person name="Jin G."/>
            <person name="Fang W."/>
        </authorList>
    </citation>
    <scope>NUCLEOTIDE SEQUENCE [LARGE SCALE GENOMIC DNA]</scope>
    <source>
        <strain evidence="7 8">M7</strain>
    </source>
</reference>
<dbReference type="PATRIC" id="fig|1030009.3.peg.1833"/>
<accession>A0A0E0UX04</accession>
<comment type="subunit">
    <text evidence="2 6">Heterotrimer of A, B and C subunits.</text>
</comment>
<dbReference type="RefSeq" id="WP_003722233.1">
    <property type="nucleotide sequence ID" value="NC_017537.1"/>
</dbReference>
<dbReference type="HAMAP" id="MF_00122">
    <property type="entry name" value="GatC"/>
    <property type="match status" value="1"/>
</dbReference>
<dbReference type="GO" id="GO:0070681">
    <property type="term" value="P:glutaminyl-tRNAGln biosynthesis via transamidation"/>
    <property type="evidence" value="ECO:0007669"/>
    <property type="project" value="TreeGrafter"/>
</dbReference>
<evidence type="ECO:0000256" key="3">
    <source>
        <dbReference type="ARBA" id="ARBA00024799"/>
    </source>
</evidence>
<organism evidence="7 8">
    <name type="scientific">Listeria monocytogenes serotype 4a (strain M7)</name>
    <dbReference type="NCBI Taxonomy" id="1030009"/>
    <lineage>
        <taxon>Bacteria</taxon>
        <taxon>Bacillati</taxon>
        <taxon>Bacillota</taxon>
        <taxon>Bacilli</taxon>
        <taxon>Bacillales</taxon>
        <taxon>Listeriaceae</taxon>
        <taxon>Listeria</taxon>
    </lineage>
</organism>
<evidence type="ECO:0000256" key="2">
    <source>
        <dbReference type="ARBA" id="ARBA00011123"/>
    </source>
</evidence>
<gene>
    <name evidence="6 7" type="primary">gatC</name>
    <name evidence="7" type="ordered locus">LMM7_1844</name>
</gene>
<dbReference type="NCBIfam" id="TIGR00135">
    <property type="entry name" value="gatC"/>
    <property type="match status" value="1"/>
</dbReference>
<dbReference type="Gene3D" id="1.10.20.60">
    <property type="entry name" value="Glu-tRNAGln amidotransferase C subunit, N-terminal domain"/>
    <property type="match status" value="1"/>
</dbReference>
<keyword evidence="6" id="KW-0436">Ligase</keyword>
<dbReference type="Proteomes" id="UP000000486">
    <property type="component" value="Chromosome"/>
</dbReference>
<name>A0A0E0UX04_LISMM</name>
<dbReference type="InterPro" id="IPR036113">
    <property type="entry name" value="Asp/Glu-ADT_sf_sub_c"/>
</dbReference>
<dbReference type="EMBL" id="CP002816">
    <property type="protein sequence ID" value="AEH92849.1"/>
    <property type="molecule type" value="Genomic_DNA"/>
</dbReference>
<comment type="function">
    <text evidence="3 6">Allows the formation of correctly charged Asn-tRNA(Asn) or Gln-tRNA(Gln) through the transamidation of misacylated Asp-tRNA(Asn) or Glu-tRNA(Gln) in organisms which lack either or both of asparaginyl-tRNA or glutaminyl-tRNA synthetases. The reaction takes place in the presence of glutamine and ATP through an activated phospho-Asp-tRNA(Asn) or phospho-Glu-tRNA(Gln).</text>
</comment>
<dbReference type="SUPFAM" id="SSF141000">
    <property type="entry name" value="Glu-tRNAGln amidotransferase C subunit"/>
    <property type="match status" value="1"/>
</dbReference>
<keyword evidence="6" id="KW-0547">Nucleotide-binding</keyword>
<dbReference type="GO" id="GO:0006412">
    <property type="term" value="P:translation"/>
    <property type="evidence" value="ECO:0007669"/>
    <property type="project" value="UniProtKB-UniRule"/>
</dbReference>
<keyword evidence="7" id="KW-0808">Transferase</keyword>
<evidence type="ECO:0000313" key="7">
    <source>
        <dbReference type="EMBL" id="AEH92849.1"/>
    </source>
</evidence>
<dbReference type="PANTHER" id="PTHR15004:SF0">
    <property type="entry name" value="GLUTAMYL-TRNA(GLN) AMIDOTRANSFERASE SUBUNIT C, MITOCHONDRIAL"/>
    <property type="match status" value="1"/>
</dbReference>
<dbReference type="HOGENOM" id="CLU_105899_6_1_9"/>
<dbReference type="GO" id="GO:0006450">
    <property type="term" value="P:regulation of translational fidelity"/>
    <property type="evidence" value="ECO:0007669"/>
    <property type="project" value="InterPro"/>
</dbReference>
<dbReference type="GO" id="GO:0050567">
    <property type="term" value="F:glutaminyl-tRNA synthase (glutamine-hydrolyzing) activity"/>
    <property type="evidence" value="ECO:0007669"/>
    <property type="project" value="UniProtKB-UniRule"/>
</dbReference>
<evidence type="ECO:0000256" key="5">
    <source>
        <dbReference type="ARBA" id="ARBA00047913"/>
    </source>
</evidence>
<dbReference type="PANTHER" id="PTHR15004">
    <property type="entry name" value="GLUTAMYL-TRNA(GLN) AMIDOTRANSFERASE SUBUNIT C, MITOCHONDRIAL"/>
    <property type="match status" value="1"/>
</dbReference>
<dbReference type="Pfam" id="PF02686">
    <property type="entry name" value="GatC"/>
    <property type="match status" value="1"/>
</dbReference>
<dbReference type="GO" id="GO:0005524">
    <property type="term" value="F:ATP binding"/>
    <property type="evidence" value="ECO:0007669"/>
    <property type="project" value="UniProtKB-KW"/>
</dbReference>
<dbReference type="InterPro" id="IPR003837">
    <property type="entry name" value="GatC"/>
</dbReference>